<dbReference type="PRINTS" id="PR00783">
    <property type="entry name" value="MINTRINSICP"/>
</dbReference>
<evidence type="ECO:0000256" key="5">
    <source>
        <dbReference type="ARBA" id="ARBA00022989"/>
    </source>
</evidence>
<dbReference type="InterPro" id="IPR023271">
    <property type="entry name" value="Aquaporin-like"/>
</dbReference>
<evidence type="ECO:0000313" key="11">
    <source>
        <dbReference type="WBParaSite" id="PDA_v2.g25689.t1"/>
    </source>
</evidence>
<keyword evidence="6 9" id="KW-0472">Membrane</keyword>
<reference evidence="11" key="1">
    <citation type="submission" date="2022-11" db="UniProtKB">
        <authorList>
            <consortium name="WormBaseParasite"/>
        </authorList>
    </citation>
    <scope>IDENTIFICATION</scope>
</reference>
<comment type="function">
    <text evidence="7">Aquaglyceroporin that may modulate the water content and osmolytes during anhydrobiosis.</text>
</comment>
<dbReference type="AlphaFoldDB" id="A0A914QEP8"/>
<keyword evidence="5 9" id="KW-1133">Transmembrane helix</keyword>
<dbReference type="PANTHER" id="PTHR43829:SF9">
    <property type="entry name" value="AQUAPORIN-9"/>
    <property type="match status" value="1"/>
</dbReference>
<dbReference type="GO" id="GO:0016323">
    <property type="term" value="C:basolateral plasma membrane"/>
    <property type="evidence" value="ECO:0007669"/>
    <property type="project" value="TreeGrafter"/>
</dbReference>
<dbReference type="GO" id="GO:0015254">
    <property type="term" value="F:glycerol channel activity"/>
    <property type="evidence" value="ECO:0007669"/>
    <property type="project" value="TreeGrafter"/>
</dbReference>
<name>A0A914QEP8_9BILA</name>
<dbReference type="WBParaSite" id="PDA_v2.g25689.t1">
    <property type="protein sequence ID" value="PDA_v2.g25689.t1"/>
    <property type="gene ID" value="PDA_v2.g25689"/>
</dbReference>
<accession>A0A914QEP8</accession>
<dbReference type="InterPro" id="IPR000425">
    <property type="entry name" value="MIP"/>
</dbReference>
<organism evidence="10 11">
    <name type="scientific">Panagrolaimus davidi</name>
    <dbReference type="NCBI Taxonomy" id="227884"/>
    <lineage>
        <taxon>Eukaryota</taxon>
        <taxon>Metazoa</taxon>
        <taxon>Ecdysozoa</taxon>
        <taxon>Nematoda</taxon>
        <taxon>Chromadorea</taxon>
        <taxon>Rhabditida</taxon>
        <taxon>Tylenchina</taxon>
        <taxon>Panagrolaimomorpha</taxon>
        <taxon>Panagrolaimoidea</taxon>
        <taxon>Panagrolaimidae</taxon>
        <taxon>Panagrolaimus</taxon>
    </lineage>
</organism>
<dbReference type="InterPro" id="IPR050363">
    <property type="entry name" value="MIP/Aquaporin"/>
</dbReference>
<keyword evidence="4 8" id="KW-0812">Transmembrane</keyword>
<evidence type="ECO:0000313" key="10">
    <source>
        <dbReference type="Proteomes" id="UP000887578"/>
    </source>
</evidence>
<evidence type="ECO:0000256" key="9">
    <source>
        <dbReference type="SAM" id="Phobius"/>
    </source>
</evidence>
<evidence type="ECO:0000256" key="2">
    <source>
        <dbReference type="ARBA" id="ARBA00006175"/>
    </source>
</evidence>
<dbReference type="Gene3D" id="1.20.1080.10">
    <property type="entry name" value="Glycerol uptake facilitator protein"/>
    <property type="match status" value="1"/>
</dbReference>
<comment type="subcellular location">
    <subcellularLocation>
        <location evidence="1">Membrane</location>
        <topology evidence="1">Multi-pass membrane protein</topology>
    </subcellularLocation>
</comment>
<sequence length="118" mass="13067">MSVKEWIKEELKQKPNIFTQALSECFCTCLMVFIGLGTMATAFFKGEGFGVGVQLGWAFAMTISVYMGVRISAQLDPAISFMFFTLGHMSFGRFILYSIAQTFGAFIAAAMIFGIYYG</sequence>
<keyword evidence="10" id="KW-1185">Reference proteome</keyword>
<dbReference type="SUPFAM" id="SSF81338">
    <property type="entry name" value="Aquaporin-like"/>
    <property type="match status" value="1"/>
</dbReference>
<comment type="similarity">
    <text evidence="2 8">Belongs to the MIP/aquaporin (TC 1.A.8) family.</text>
</comment>
<dbReference type="GO" id="GO:0015250">
    <property type="term" value="F:water channel activity"/>
    <property type="evidence" value="ECO:0007669"/>
    <property type="project" value="TreeGrafter"/>
</dbReference>
<evidence type="ECO:0000256" key="3">
    <source>
        <dbReference type="ARBA" id="ARBA00022448"/>
    </source>
</evidence>
<evidence type="ECO:0000256" key="1">
    <source>
        <dbReference type="ARBA" id="ARBA00004141"/>
    </source>
</evidence>
<evidence type="ECO:0000256" key="7">
    <source>
        <dbReference type="ARBA" id="ARBA00045280"/>
    </source>
</evidence>
<feature type="transmembrane region" description="Helical" evidence="9">
    <location>
        <begin position="21"/>
        <end position="43"/>
    </location>
</feature>
<dbReference type="Pfam" id="PF00230">
    <property type="entry name" value="MIP"/>
    <property type="match status" value="1"/>
</dbReference>
<evidence type="ECO:0000256" key="8">
    <source>
        <dbReference type="RuleBase" id="RU000477"/>
    </source>
</evidence>
<dbReference type="Proteomes" id="UP000887578">
    <property type="component" value="Unplaced"/>
</dbReference>
<keyword evidence="3 8" id="KW-0813">Transport</keyword>
<dbReference type="PANTHER" id="PTHR43829">
    <property type="entry name" value="AQUAPORIN OR AQUAGLYCEROPORIN RELATED"/>
    <property type="match status" value="1"/>
</dbReference>
<feature type="transmembrane region" description="Helical" evidence="9">
    <location>
        <begin position="55"/>
        <end position="73"/>
    </location>
</feature>
<evidence type="ECO:0000256" key="6">
    <source>
        <dbReference type="ARBA" id="ARBA00023136"/>
    </source>
</evidence>
<evidence type="ECO:0000256" key="4">
    <source>
        <dbReference type="ARBA" id="ARBA00022692"/>
    </source>
</evidence>
<protein>
    <submittedName>
        <fullName evidence="11">Aquaporin</fullName>
    </submittedName>
</protein>
<proteinExistence type="inferred from homology"/>
<feature type="transmembrane region" description="Helical" evidence="9">
    <location>
        <begin position="94"/>
        <end position="117"/>
    </location>
</feature>